<feature type="coiled-coil region" evidence="1">
    <location>
        <begin position="76"/>
        <end position="124"/>
    </location>
</feature>
<comment type="caution">
    <text evidence="2">The sequence shown here is derived from an EMBL/GenBank/DDBJ whole genome shotgun (WGS) entry which is preliminary data.</text>
</comment>
<accession>A0ABV1Y4A1</accession>
<name>A0ABV1Y4A1_9ACTN</name>
<dbReference type="Proteomes" id="UP001486207">
    <property type="component" value="Unassembled WGS sequence"/>
</dbReference>
<keyword evidence="1" id="KW-0175">Coiled coil</keyword>
<evidence type="ECO:0000313" key="2">
    <source>
        <dbReference type="EMBL" id="MER7378460.1"/>
    </source>
</evidence>
<evidence type="ECO:0000313" key="3">
    <source>
        <dbReference type="Proteomes" id="UP001486207"/>
    </source>
</evidence>
<dbReference type="RefSeq" id="WP_190075188.1">
    <property type="nucleotide sequence ID" value="NZ_BNBM01000023.1"/>
</dbReference>
<reference evidence="2 3" key="1">
    <citation type="submission" date="2024-06" db="EMBL/GenBank/DDBJ databases">
        <title>The Natural Products Discovery Center: Release of the First 8490 Sequenced Strains for Exploring Actinobacteria Biosynthetic Diversity.</title>
        <authorList>
            <person name="Kalkreuter E."/>
            <person name="Kautsar S.A."/>
            <person name="Yang D."/>
            <person name="Bader C.D."/>
            <person name="Teijaro C.N."/>
            <person name="Fluegel L."/>
            <person name="Davis C.M."/>
            <person name="Simpson J.R."/>
            <person name="Lauterbach L."/>
            <person name="Steele A.D."/>
            <person name="Gui C."/>
            <person name="Meng S."/>
            <person name="Li G."/>
            <person name="Viehrig K."/>
            <person name="Ye F."/>
            <person name="Su P."/>
            <person name="Kiefer A.F."/>
            <person name="Nichols A."/>
            <person name="Cepeda A.J."/>
            <person name="Yan W."/>
            <person name="Fan B."/>
            <person name="Jiang Y."/>
            <person name="Adhikari A."/>
            <person name="Zheng C.-J."/>
            <person name="Schuster L."/>
            <person name="Cowan T.M."/>
            <person name="Smanski M.J."/>
            <person name="Chevrette M.G."/>
            <person name="De Carvalho L.P.S."/>
            <person name="Shen B."/>
        </authorList>
    </citation>
    <scope>NUCLEOTIDE SEQUENCE [LARGE SCALE GENOMIC DNA]</scope>
    <source>
        <strain evidence="2 3">NPDC000155</strain>
    </source>
</reference>
<sequence>MTRRTDLPSQARVHAALTRLRQTAIDTGKRPTVLALAREFGLSNTTFRRHFPGIARDIAEAARTSAPAVDTPTSHYDQFVARNAKLKRRNKELTAHLSSAAARIQQVTLDNQRLKQQLEAATGVTRIGTHGRRPQAR</sequence>
<dbReference type="EMBL" id="JBEPFB010000024">
    <property type="protein sequence ID" value="MER7378460.1"/>
    <property type="molecule type" value="Genomic_DNA"/>
</dbReference>
<evidence type="ECO:0000256" key="1">
    <source>
        <dbReference type="SAM" id="Coils"/>
    </source>
</evidence>
<gene>
    <name evidence="2" type="ORF">ABT384_38200</name>
</gene>
<protein>
    <recommendedName>
        <fullName evidence="4">TetR family transcriptional regulator</fullName>
    </recommendedName>
</protein>
<evidence type="ECO:0008006" key="4">
    <source>
        <dbReference type="Google" id="ProtNLM"/>
    </source>
</evidence>
<proteinExistence type="predicted"/>
<organism evidence="2 3">
    <name type="scientific">Streptomyces lanatus</name>
    <dbReference type="NCBI Taxonomy" id="66900"/>
    <lineage>
        <taxon>Bacteria</taxon>
        <taxon>Bacillati</taxon>
        <taxon>Actinomycetota</taxon>
        <taxon>Actinomycetes</taxon>
        <taxon>Kitasatosporales</taxon>
        <taxon>Streptomycetaceae</taxon>
        <taxon>Streptomyces</taxon>
    </lineage>
</organism>
<keyword evidence="3" id="KW-1185">Reference proteome</keyword>